<evidence type="ECO:0000313" key="3">
    <source>
        <dbReference type="Proteomes" id="UP000063919"/>
    </source>
</evidence>
<feature type="transmembrane region" description="Helical" evidence="1">
    <location>
        <begin position="126"/>
        <end position="149"/>
    </location>
</feature>
<keyword evidence="3" id="KW-1185">Reference proteome</keyword>
<protein>
    <recommendedName>
        <fullName evidence="4">Transmembrane protein</fullName>
    </recommendedName>
</protein>
<gene>
    <name evidence="2" type="ORF">SCANT_v1c09080</name>
</gene>
<organism evidence="2 3">
    <name type="scientific">Spiroplasma cantharicola</name>
    <dbReference type="NCBI Taxonomy" id="362837"/>
    <lineage>
        <taxon>Bacteria</taxon>
        <taxon>Bacillati</taxon>
        <taxon>Mycoplasmatota</taxon>
        <taxon>Mollicutes</taxon>
        <taxon>Entomoplasmatales</taxon>
        <taxon>Spiroplasmataceae</taxon>
        <taxon>Spiroplasma</taxon>
    </lineage>
</organism>
<accession>A0A0M3SJI9</accession>
<keyword evidence="1" id="KW-1133">Transmembrane helix</keyword>
<feature type="transmembrane region" description="Helical" evidence="1">
    <location>
        <begin position="88"/>
        <end position="106"/>
    </location>
</feature>
<dbReference type="STRING" id="362837.SCANT_v1c09080"/>
<dbReference type="RefSeq" id="WP_053946562.1">
    <property type="nucleotide sequence ID" value="NZ_CP012622.1"/>
</dbReference>
<proteinExistence type="predicted"/>
<dbReference type="KEGG" id="scj:SCANT_v1c09080"/>
<dbReference type="OrthoDB" id="389624at2"/>
<keyword evidence="1" id="KW-0472">Membrane</keyword>
<evidence type="ECO:0000313" key="2">
    <source>
        <dbReference type="EMBL" id="ALD66814.1"/>
    </source>
</evidence>
<dbReference type="EMBL" id="CP012622">
    <property type="protein sequence ID" value="ALD66814.1"/>
    <property type="molecule type" value="Genomic_DNA"/>
</dbReference>
<feature type="transmembrane region" description="Helical" evidence="1">
    <location>
        <begin position="12"/>
        <end position="30"/>
    </location>
</feature>
<sequence length="232" mass="27583">MNSYNKKNVKKLYMLFVLVHLTIIFISTFFKDSQDSLYFAIQTTWIINTVIISAIFFWIVIESLLIIQKLKMSFINFKSFKSFKRFTYLNDFFKLILITFPIFISTEIQAVEYFWNSNQALISLEIFLIIFFTVIILFTFIMISTNIIYAKIRNKIKSEINQTIFFSISTIIQQDLISSEYLNFTKLLLKEFKLDFMTITEKNSFVEQVVNWKKSFHLKIFKKGVTPPLIIS</sequence>
<dbReference type="PATRIC" id="fig|362837.3.peg.924"/>
<dbReference type="Proteomes" id="UP000063919">
    <property type="component" value="Chromosome"/>
</dbReference>
<name>A0A0M3SJI9_9MOLU</name>
<reference evidence="2 3" key="1">
    <citation type="journal article" date="2015" name="Genome Announc.">
        <title>Complete Genome Sequence of Spiroplasma cantharicola CC-1T (DSM 21588), a Bacterium Isolated from Soldier Beetle (Cantharis carolinus).</title>
        <authorList>
            <person name="Lo W.S."/>
            <person name="Liu P.Y."/>
            <person name="Kuo C.H."/>
        </authorList>
    </citation>
    <scope>NUCLEOTIDE SEQUENCE [LARGE SCALE GENOMIC DNA]</scope>
    <source>
        <strain evidence="2 3">CC-1</strain>
    </source>
</reference>
<feature type="transmembrane region" description="Helical" evidence="1">
    <location>
        <begin position="45"/>
        <end position="67"/>
    </location>
</feature>
<keyword evidence="1" id="KW-0812">Transmembrane</keyword>
<dbReference type="AlphaFoldDB" id="A0A0M3SJI9"/>
<evidence type="ECO:0008006" key="4">
    <source>
        <dbReference type="Google" id="ProtNLM"/>
    </source>
</evidence>
<evidence type="ECO:0000256" key="1">
    <source>
        <dbReference type="SAM" id="Phobius"/>
    </source>
</evidence>